<protein>
    <submittedName>
        <fullName evidence="2">Uncharacterized protein</fullName>
    </submittedName>
</protein>
<accession>A0AAW2YGJ5</accession>
<dbReference type="Gene3D" id="3.30.70.260">
    <property type="match status" value="1"/>
</dbReference>
<name>A0AAW2YGJ5_9LAMI</name>
<evidence type="ECO:0000256" key="1">
    <source>
        <dbReference type="SAM" id="SignalP"/>
    </source>
</evidence>
<dbReference type="PANTHER" id="PTHR36357:SF1">
    <property type="entry name" value="OS03G0148300 PROTEIN"/>
    <property type="match status" value="1"/>
</dbReference>
<proteinExistence type="predicted"/>
<comment type="caution">
    <text evidence="2">The sequence shown here is derived from an EMBL/GenBank/DDBJ whole genome shotgun (WGS) entry which is preliminary data.</text>
</comment>
<reference evidence="2" key="1">
    <citation type="submission" date="2020-06" db="EMBL/GenBank/DDBJ databases">
        <authorList>
            <person name="Li T."/>
            <person name="Hu X."/>
            <person name="Zhang T."/>
            <person name="Song X."/>
            <person name="Zhang H."/>
            <person name="Dai N."/>
            <person name="Sheng W."/>
            <person name="Hou X."/>
            <person name="Wei L."/>
        </authorList>
    </citation>
    <scope>NUCLEOTIDE SEQUENCE</scope>
    <source>
        <strain evidence="2">KEN1</strain>
        <tissue evidence="2">Leaf</tissue>
    </source>
</reference>
<sequence>MVNPTARFHLLLLLLLLIATQTCRIYRFSEAKVHIPDELDDVVDDEEDEAWREWGKPKKQPEFDPPPTDFTKMGLQEMQDEMMKRQQGPVFGSSSSDPALPVRYGVLVLAELLLFSFGTKLFGEIAPGTSSVSQLKNGLIWRIGLNLYSSGFTSTTLTSDYSISYIAVASVKALRITSGLLIYLLQETVSEIAMKWTKVARTGAIEAKFSGVDVSTIMFTMQKGQDALELKEFLLSQSEAYEIKIGDQLFRRPGDPSFEEVFEKLQAEKNKGYDASERHHEL</sequence>
<feature type="signal peptide" evidence="1">
    <location>
        <begin position="1"/>
        <end position="22"/>
    </location>
</feature>
<keyword evidence="1" id="KW-0732">Signal</keyword>
<organism evidence="2">
    <name type="scientific">Sesamum latifolium</name>
    <dbReference type="NCBI Taxonomy" id="2727402"/>
    <lineage>
        <taxon>Eukaryota</taxon>
        <taxon>Viridiplantae</taxon>
        <taxon>Streptophyta</taxon>
        <taxon>Embryophyta</taxon>
        <taxon>Tracheophyta</taxon>
        <taxon>Spermatophyta</taxon>
        <taxon>Magnoliopsida</taxon>
        <taxon>eudicotyledons</taxon>
        <taxon>Gunneridae</taxon>
        <taxon>Pentapetalae</taxon>
        <taxon>asterids</taxon>
        <taxon>lamiids</taxon>
        <taxon>Lamiales</taxon>
        <taxon>Pedaliaceae</taxon>
        <taxon>Sesamum</taxon>
    </lineage>
</organism>
<dbReference type="EMBL" id="JACGWN010000001">
    <property type="protein sequence ID" value="KAL0464818.1"/>
    <property type="molecule type" value="Genomic_DNA"/>
</dbReference>
<gene>
    <name evidence="2" type="ORF">Slati_0369400</name>
</gene>
<dbReference type="PANTHER" id="PTHR36357">
    <property type="entry name" value="OS03G0148300 PROTEIN"/>
    <property type="match status" value="1"/>
</dbReference>
<reference evidence="2" key="2">
    <citation type="journal article" date="2024" name="Plant">
        <title>Genomic evolution and insights into agronomic trait innovations of Sesamum species.</title>
        <authorList>
            <person name="Miao H."/>
            <person name="Wang L."/>
            <person name="Qu L."/>
            <person name="Liu H."/>
            <person name="Sun Y."/>
            <person name="Le M."/>
            <person name="Wang Q."/>
            <person name="Wei S."/>
            <person name="Zheng Y."/>
            <person name="Lin W."/>
            <person name="Duan Y."/>
            <person name="Cao H."/>
            <person name="Xiong S."/>
            <person name="Wang X."/>
            <person name="Wei L."/>
            <person name="Li C."/>
            <person name="Ma Q."/>
            <person name="Ju M."/>
            <person name="Zhao R."/>
            <person name="Li G."/>
            <person name="Mu C."/>
            <person name="Tian Q."/>
            <person name="Mei H."/>
            <person name="Zhang T."/>
            <person name="Gao T."/>
            <person name="Zhang H."/>
        </authorList>
    </citation>
    <scope>NUCLEOTIDE SEQUENCE</scope>
    <source>
        <strain evidence="2">KEN1</strain>
    </source>
</reference>
<evidence type="ECO:0000313" key="2">
    <source>
        <dbReference type="EMBL" id="KAL0464818.1"/>
    </source>
</evidence>
<dbReference type="AlphaFoldDB" id="A0AAW2YGJ5"/>
<feature type="chain" id="PRO_5043991338" evidence="1">
    <location>
        <begin position="23"/>
        <end position="282"/>
    </location>
</feature>